<dbReference type="Proteomes" id="UP000054630">
    <property type="component" value="Unassembled WGS sequence"/>
</dbReference>
<evidence type="ECO:0000313" key="1">
    <source>
        <dbReference type="EMBL" id="KRX15009.1"/>
    </source>
</evidence>
<dbReference type="EMBL" id="JYDL01000143">
    <property type="protein sequence ID" value="KRX15009.1"/>
    <property type="molecule type" value="Genomic_DNA"/>
</dbReference>
<protein>
    <submittedName>
        <fullName evidence="1">Uncharacterized protein</fullName>
    </submittedName>
</protein>
<evidence type="ECO:0000313" key="2">
    <source>
        <dbReference type="Proteomes" id="UP000054630"/>
    </source>
</evidence>
<reference evidence="1 2" key="1">
    <citation type="submission" date="2015-01" db="EMBL/GenBank/DDBJ databases">
        <title>Evolution of Trichinella species and genotypes.</title>
        <authorList>
            <person name="Korhonen P.K."/>
            <person name="Edoardo P."/>
            <person name="Giuseppe L.R."/>
            <person name="Gasser R.B."/>
        </authorList>
    </citation>
    <scope>NUCLEOTIDE SEQUENCE [LARGE SCALE GENOMIC DNA]</scope>
    <source>
        <strain evidence="1">ISS37</strain>
    </source>
</reference>
<comment type="caution">
    <text evidence="1">The sequence shown here is derived from an EMBL/GenBank/DDBJ whole genome shotgun (WGS) entry which is preliminary data.</text>
</comment>
<dbReference type="AlphaFoldDB" id="A0A0V0RKH3"/>
<organism evidence="1 2">
    <name type="scientific">Trichinella nelsoni</name>
    <dbReference type="NCBI Taxonomy" id="6336"/>
    <lineage>
        <taxon>Eukaryota</taxon>
        <taxon>Metazoa</taxon>
        <taxon>Ecdysozoa</taxon>
        <taxon>Nematoda</taxon>
        <taxon>Enoplea</taxon>
        <taxon>Dorylaimia</taxon>
        <taxon>Trichinellida</taxon>
        <taxon>Trichinellidae</taxon>
        <taxon>Trichinella</taxon>
    </lineage>
</organism>
<keyword evidence="2" id="KW-1185">Reference proteome</keyword>
<name>A0A0V0RKH3_9BILA</name>
<accession>A0A0V0RKH3</accession>
<gene>
    <name evidence="1" type="ORF">T07_13247</name>
</gene>
<sequence length="156" mass="18045">MPGWQFNVGWSVIETDNRIISLCIYVIVVVFCGKGKKNSNDETQPPNQKFCFGFFLLLKKDPYRFTVLKNTNERKFVCKLLSMLKLISNFHCPLLNQSNRSMPEGFSFLSYCCCFSELYTIQHKIVNDGIWLVSSPSIQVIQCGKNPREKRDNSIE</sequence>
<proteinExistence type="predicted"/>